<protein>
    <submittedName>
        <fullName evidence="1">DUF1415 domain-containing protein</fullName>
    </submittedName>
</protein>
<dbReference type="RefSeq" id="WP_169294180.1">
    <property type="nucleotide sequence ID" value="NZ_JAHSPR010000001.1"/>
</dbReference>
<organism evidence="1 2">
    <name type="scientific">Advenella alkanexedens</name>
    <dbReference type="NCBI Taxonomy" id="1481665"/>
    <lineage>
        <taxon>Bacteria</taxon>
        <taxon>Pseudomonadati</taxon>
        <taxon>Pseudomonadota</taxon>
        <taxon>Betaproteobacteria</taxon>
        <taxon>Burkholderiales</taxon>
        <taxon>Alcaligenaceae</taxon>
    </lineage>
</organism>
<dbReference type="Proteomes" id="UP000722165">
    <property type="component" value="Unassembled WGS sequence"/>
</dbReference>
<evidence type="ECO:0000313" key="1">
    <source>
        <dbReference type="EMBL" id="MBV4395867.1"/>
    </source>
</evidence>
<proteinExistence type="predicted"/>
<name>A0ABS6NKT4_9BURK</name>
<sequence>MLTIQPSEETVILEKTKKWVEKAVIGLNLCPFAKSVYVKNQVRIVVTGAETVKELQQILVKECENLIETDPEVLDTCLLVVPYVFEDFYGFNDFLDIAELTLEELELVGELQIASFHPEYQFADTEVDDIGNYTNRSPYPILHLIRESSLDKATQQYPDASVIFDSNIEKVTQLGVQGWKKLLED</sequence>
<dbReference type="InterPro" id="IPR009858">
    <property type="entry name" value="DUF1415"/>
</dbReference>
<keyword evidence="2" id="KW-1185">Reference proteome</keyword>
<comment type="caution">
    <text evidence="1">The sequence shown here is derived from an EMBL/GenBank/DDBJ whole genome shotgun (WGS) entry which is preliminary data.</text>
</comment>
<gene>
    <name evidence="1" type="ORF">KU392_01190</name>
</gene>
<dbReference type="EMBL" id="JAHSPR010000001">
    <property type="protein sequence ID" value="MBV4395867.1"/>
    <property type="molecule type" value="Genomic_DNA"/>
</dbReference>
<evidence type="ECO:0000313" key="2">
    <source>
        <dbReference type="Proteomes" id="UP000722165"/>
    </source>
</evidence>
<dbReference type="Pfam" id="PF07209">
    <property type="entry name" value="DUF1415"/>
    <property type="match status" value="1"/>
</dbReference>
<reference evidence="1 2" key="1">
    <citation type="submission" date="2021-06" db="EMBL/GenBank/DDBJ databases">
        <authorList>
            <person name="Lu T."/>
            <person name="Wang Q."/>
            <person name="Han X."/>
        </authorList>
    </citation>
    <scope>NUCLEOTIDE SEQUENCE [LARGE SCALE GENOMIC DNA]</scope>
    <source>
        <strain evidence="1 2">LAM0050</strain>
    </source>
</reference>
<accession>A0ABS6NKT4</accession>